<accession>A0A4R5NIM2</accession>
<keyword evidence="3" id="KW-0964">Secreted</keyword>
<evidence type="ECO:0000313" key="12">
    <source>
        <dbReference type="Proteomes" id="UP000294854"/>
    </source>
</evidence>
<dbReference type="Pfam" id="PF00746">
    <property type="entry name" value="Gram_pos_anchor"/>
    <property type="match status" value="1"/>
</dbReference>
<dbReference type="STRING" id="1122149.FD44_GL000962"/>
<feature type="chain" id="PRO_5020738335" description="Gram-positive cocci surface proteins LPxTG domain-containing protein" evidence="8">
    <location>
        <begin position="32"/>
        <end position="404"/>
    </location>
</feature>
<feature type="compositionally biased region" description="Low complexity" evidence="6">
    <location>
        <begin position="345"/>
        <end position="362"/>
    </location>
</feature>
<feature type="region of interest" description="Disordered" evidence="6">
    <location>
        <begin position="154"/>
        <end position="211"/>
    </location>
</feature>
<dbReference type="AlphaFoldDB" id="A0A4R5NIM2"/>
<dbReference type="Pfam" id="PF05031">
    <property type="entry name" value="NEAT"/>
    <property type="match status" value="2"/>
</dbReference>
<keyword evidence="12" id="KW-1185">Reference proteome</keyword>
<dbReference type="RefSeq" id="WP_010619004.1">
    <property type="nucleotide sequence ID" value="NZ_PUFO01000076.1"/>
</dbReference>
<feature type="transmembrane region" description="Helical" evidence="7">
    <location>
        <begin position="380"/>
        <end position="398"/>
    </location>
</feature>
<evidence type="ECO:0000256" key="2">
    <source>
        <dbReference type="ARBA" id="ARBA00022512"/>
    </source>
</evidence>
<dbReference type="OrthoDB" id="2310196at2"/>
<evidence type="ECO:0000313" key="11">
    <source>
        <dbReference type="EMBL" id="TDG74446.1"/>
    </source>
</evidence>
<keyword evidence="5" id="KW-0572">Peptidoglycan-anchor</keyword>
<evidence type="ECO:0000256" key="3">
    <source>
        <dbReference type="ARBA" id="ARBA00022525"/>
    </source>
</evidence>
<dbReference type="InterPro" id="IPR019931">
    <property type="entry name" value="LPXTG_anchor"/>
</dbReference>
<proteinExistence type="predicted"/>
<dbReference type="InterPro" id="IPR006635">
    <property type="entry name" value="NEAT_dom"/>
</dbReference>
<dbReference type="InterPro" id="IPR037250">
    <property type="entry name" value="NEAT_dom_sf"/>
</dbReference>
<keyword evidence="7" id="KW-0472">Membrane</keyword>
<evidence type="ECO:0000256" key="4">
    <source>
        <dbReference type="ARBA" id="ARBA00022729"/>
    </source>
</evidence>
<organism evidence="11 12">
    <name type="scientific">Secundilactobacillus malefermentans</name>
    <dbReference type="NCBI Taxonomy" id="176292"/>
    <lineage>
        <taxon>Bacteria</taxon>
        <taxon>Bacillati</taxon>
        <taxon>Bacillota</taxon>
        <taxon>Bacilli</taxon>
        <taxon>Lactobacillales</taxon>
        <taxon>Lactobacillaceae</taxon>
        <taxon>Secundilactobacillus</taxon>
    </lineage>
</organism>
<evidence type="ECO:0000256" key="7">
    <source>
        <dbReference type="SAM" id="Phobius"/>
    </source>
</evidence>
<dbReference type="CDD" id="cd06920">
    <property type="entry name" value="NEAT"/>
    <property type="match status" value="2"/>
</dbReference>
<comment type="subcellular location">
    <subcellularLocation>
        <location evidence="1">Secreted</location>
        <location evidence="1">Cell wall</location>
        <topology evidence="1">Peptidoglycan-anchor</topology>
    </subcellularLocation>
</comment>
<feature type="region of interest" description="Disordered" evidence="6">
    <location>
        <begin position="332"/>
        <end position="375"/>
    </location>
</feature>
<keyword evidence="4 8" id="KW-0732">Signal</keyword>
<comment type="caution">
    <text evidence="11">The sequence shown here is derived from an EMBL/GenBank/DDBJ whole genome shotgun (WGS) entry which is preliminary data.</text>
</comment>
<dbReference type="InterPro" id="IPR050436">
    <property type="entry name" value="IsdA"/>
</dbReference>
<dbReference type="NCBIfam" id="TIGR01167">
    <property type="entry name" value="LPXTG_anchor"/>
    <property type="match status" value="1"/>
</dbReference>
<reference evidence="11 12" key="1">
    <citation type="journal article" date="2019" name="Appl. Microbiol. Biotechnol.">
        <title>Uncovering carbohydrate metabolism through a genotype-phenotype association study of 56 lactic acid bacteria genomes.</title>
        <authorList>
            <person name="Buron-Moles G."/>
            <person name="Chailyan A."/>
            <person name="Dolejs I."/>
            <person name="Forster J."/>
            <person name="Miks M.H."/>
        </authorList>
    </citation>
    <scope>NUCLEOTIDE SEQUENCE [LARGE SCALE GENOMIC DNA]</scope>
    <source>
        <strain evidence="11 12">ATCC 49373</strain>
    </source>
</reference>
<evidence type="ECO:0000256" key="5">
    <source>
        <dbReference type="ARBA" id="ARBA00023088"/>
    </source>
</evidence>
<gene>
    <name evidence="11" type="ORF">C5L31_000093</name>
</gene>
<keyword evidence="2" id="KW-0134">Cell wall</keyword>
<dbReference type="Gene3D" id="2.60.40.1850">
    <property type="match status" value="2"/>
</dbReference>
<keyword evidence="7" id="KW-0812">Transmembrane</keyword>
<dbReference type="PROSITE" id="PS50847">
    <property type="entry name" value="GRAM_POS_ANCHORING"/>
    <property type="match status" value="1"/>
</dbReference>
<evidence type="ECO:0000259" key="9">
    <source>
        <dbReference type="PROSITE" id="PS50847"/>
    </source>
</evidence>
<feature type="compositionally biased region" description="Basic and acidic residues" evidence="6">
    <location>
        <begin position="334"/>
        <end position="344"/>
    </location>
</feature>
<dbReference type="PROSITE" id="PS50978">
    <property type="entry name" value="NEAT"/>
    <property type="match status" value="1"/>
</dbReference>
<dbReference type="EMBL" id="PUFO01000076">
    <property type="protein sequence ID" value="TDG74446.1"/>
    <property type="molecule type" value="Genomic_DNA"/>
</dbReference>
<dbReference type="Proteomes" id="UP000294854">
    <property type="component" value="Unassembled WGS sequence"/>
</dbReference>
<evidence type="ECO:0000259" key="10">
    <source>
        <dbReference type="PROSITE" id="PS50978"/>
    </source>
</evidence>
<dbReference type="SMART" id="SM00725">
    <property type="entry name" value="NEAT"/>
    <property type="match status" value="1"/>
</dbReference>
<evidence type="ECO:0000256" key="6">
    <source>
        <dbReference type="SAM" id="MobiDB-lite"/>
    </source>
</evidence>
<dbReference type="PANTHER" id="PTHR37824:SF1">
    <property type="entry name" value="IRON-REGULATED SURFACE DETERMINANT PROTEIN C"/>
    <property type="match status" value="1"/>
</dbReference>
<protein>
    <recommendedName>
        <fullName evidence="13">Gram-positive cocci surface proteins LPxTG domain-containing protein</fullName>
    </recommendedName>
</protein>
<evidence type="ECO:0000256" key="1">
    <source>
        <dbReference type="ARBA" id="ARBA00004168"/>
    </source>
</evidence>
<name>A0A4R5NIM2_9LACO</name>
<keyword evidence="7" id="KW-1133">Transmembrane helix</keyword>
<evidence type="ECO:0000256" key="8">
    <source>
        <dbReference type="SAM" id="SignalP"/>
    </source>
</evidence>
<dbReference type="PANTHER" id="PTHR37824">
    <property type="entry name" value="IRON-REGULATED SURFACE DETERMINANT PROTEIN C"/>
    <property type="match status" value="1"/>
</dbReference>
<feature type="domain" description="NEAT" evidence="10">
    <location>
        <begin position="34"/>
        <end position="157"/>
    </location>
</feature>
<feature type="signal peptide" evidence="8">
    <location>
        <begin position="1"/>
        <end position="31"/>
    </location>
</feature>
<feature type="compositionally biased region" description="Polar residues" evidence="6">
    <location>
        <begin position="363"/>
        <end position="375"/>
    </location>
</feature>
<dbReference type="SUPFAM" id="SSF158911">
    <property type="entry name" value="NEAT domain-like"/>
    <property type="match status" value="2"/>
</dbReference>
<sequence>MKSKKLRIILISLVATLFFLLKVTASQNVQAANLADGTYTVPVSLLKQGTETASVANQYFPKPAIVVIKNGNYSVSLPCVNGAQYIKNMTARGVAVSSQKVDDTITNENFTLTSQVGIVPVTFDIEVPAFHLKLSESARLKSARLKMEWEKNDLISKPAEPESSTPAPVPDKTAESSSSSSFSSEVDATATGPEDDDSQSSASAASDPTQTSLTYTVLQADSNQPSTADQYYTHQAAVTKNSDGSYKVTMVVSYAKSLGMGSKGVVPLTVAGQKVTDITYGSTDKNQTVTYIFNVDSLTDLDKVIDGTIHVTVPSMNISQDFEVRFKFAGAKSGADKPKTDSTKADSTSTTDSQTPDKSQSSNTASANKLPQTGEHQSQLISVIGILTSLTFIGGLLYRRSAQK</sequence>
<evidence type="ECO:0008006" key="13">
    <source>
        <dbReference type="Google" id="ProtNLM"/>
    </source>
</evidence>
<feature type="domain" description="Gram-positive cocci surface proteins LPxTG" evidence="9">
    <location>
        <begin position="370"/>
        <end position="404"/>
    </location>
</feature>